<dbReference type="Proteomes" id="UP000634136">
    <property type="component" value="Unassembled WGS sequence"/>
</dbReference>
<feature type="domain" description="FAR1" evidence="2">
    <location>
        <begin position="1"/>
        <end position="78"/>
    </location>
</feature>
<dbReference type="PANTHER" id="PTHR47718:SF2">
    <property type="entry name" value="PROTEIN FAR1-RELATED SEQUENCE 5-LIKE"/>
    <property type="match status" value="1"/>
</dbReference>
<dbReference type="PANTHER" id="PTHR47718">
    <property type="entry name" value="OS01G0519700 PROTEIN"/>
    <property type="match status" value="1"/>
</dbReference>
<evidence type="ECO:0000256" key="1">
    <source>
        <dbReference type="SAM" id="MobiDB-lite"/>
    </source>
</evidence>
<keyword evidence="5" id="KW-1185">Reference proteome</keyword>
<sequence length="332" mass="38408">MGFGVRKNYYNKSKKDGSITSCRFVYCKEGIRAKNKSDYLTINPRHETRTDCKARVVLGRSNGKLIVIEFVEEHNHILHLAETTHIASQQRMSDVQAHELELANDSGIQQRAIIARMGKHVEGRPNLAYMHLDKEKYLPIRQQKKFERSAFFGVALLYDKTETSFKWLFETFLKTHNQKKPQTIITNQDEAIAKALQEVLPNTWHGLCTENLMQNGIKHLGNLRKNGSHFLRDFKACMYDYEEETEFEAAWSRLLSHYNIHENLGCTEARNGIIHDAKGKRMKSWDELQHPKRKVSRSISQPTVSHSQSEQFMGQSEGLVSLEEPEFDADKL</sequence>
<reference evidence="4" key="1">
    <citation type="submission" date="2020-09" db="EMBL/GenBank/DDBJ databases">
        <title>Genome-Enabled Discovery of Anthraquinone Biosynthesis in Senna tora.</title>
        <authorList>
            <person name="Kang S.-H."/>
            <person name="Pandey R.P."/>
            <person name="Lee C.-M."/>
            <person name="Sim J.-S."/>
            <person name="Jeong J.-T."/>
            <person name="Choi B.-S."/>
            <person name="Jung M."/>
            <person name="Ginzburg D."/>
            <person name="Zhao K."/>
            <person name="Won S.Y."/>
            <person name="Oh T.-J."/>
            <person name="Yu Y."/>
            <person name="Kim N.-H."/>
            <person name="Lee O.R."/>
            <person name="Lee T.-H."/>
            <person name="Bashyal P."/>
            <person name="Kim T.-S."/>
            <person name="Lee W.-H."/>
            <person name="Kawkins C."/>
            <person name="Kim C.-K."/>
            <person name="Kim J.S."/>
            <person name="Ahn B.O."/>
            <person name="Rhee S.Y."/>
            <person name="Sohng J.K."/>
        </authorList>
    </citation>
    <scope>NUCLEOTIDE SEQUENCE</scope>
    <source>
        <tissue evidence="4">Leaf</tissue>
    </source>
</reference>
<protein>
    <submittedName>
        <fullName evidence="4">Protein FAR1-RELATED SEQUENCE 5-like</fullName>
    </submittedName>
</protein>
<dbReference type="Pfam" id="PF10551">
    <property type="entry name" value="MULE"/>
    <property type="match status" value="1"/>
</dbReference>
<accession>A0A834WF36</accession>
<dbReference type="InterPro" id="IPR018289">
    <property type="entry name" value="MULE_transposase_dom"/>
</dbReference>
<feature type="region of interest" description="Disordered" evidence="1">
    <location>
        <begin position="284"/>
        <end position="332"/>
    </location>
</feature>
<organism evidence="4 5">
    <name type="scientific">Senna tora</name>
    <dbReference type="NCBI Taxonomy" id="362788"/>
    <lineage>
        <taxon>Eukaryota</taxon>
        <taxon>Viridiplantae</taxon>
        <taxon>Streptophyta</taxon>
        <taxon>Embryophyta</taxon>
        <taxon>Tracheophyta</taxon>
        <taxon>Spermatophyta</taxon>
        <taxon>Magnoliopsida</taxon>
        <taxon>eudicotyledons</taxon>
        <taxon>Gunneridae</taxon>
        <taxon>Pentapetalae</taxon>
        <taxon>rosids</taxon>
        <taxon>fabids</taxon>
        <taxon>Fabales</taxon>
        <taxon>Fabaceae</taxon>
        <taxon>Caesalpinioideae</taxon>
        <taxon>Cassia clade</taxon>
        <taxon>Senna</taxon>
    </lineage>
</organism>
<name>A0A834WF36_9FABA</name>
<feature type="compositionally biased region" description="Polar residues" evidence="1">
    <location>
        <begin position="297"/>
        <end position="314"/>
    </location>
</feature>
<dbReference type="AlphaFoldDB" id="A0A834WF36"/>
<dbReference type="Pfam" id="PF03101">
    <property type="entry name" value="FAR1"/>
    <property type="match status" value="1"/>
</dbReference>
<proteinExistence type="predicted"/>
<evidence type="ECO:0000259" key="3">
    <source>
        <dbReference type="Pfam" id="PF10551"/>
    </source>
</evidence>
<dbReference type="EMBL" id="JAAIUW010000009">
    <property type="protein sequence ID" value="KAF7814804.1"/>
    <property type="molecule type" value="Genomic_DNA"/>
</dbReference>
<feature type="domain" description="MULE transposase" evidence="3">
    <location>
        <begin position="148"/>
        <end position="215"/>
    </location>
</feature>
<dbReference type="InterPro" id="IPR004330">
    <property type="entry name" value="FAR1_DNA_bnd_dom"/>
</dbReference>
<evidence type="ECO:0000313" key="5">
    <source>
        <dbReference type="Proteomes" id="UP000634136"/>
    </source>
</evidence>
<gene>
    <name evidence="4" type="ORF">G2W53_028773</name>
</gene>
<evidence type="ECO:0000313" key="4">
    <source>
        <dbReference type="EMBL" id="KAF7814804.1"/>
    </source>
</evidence>
<dbReference type="OrthoDB" id="2402896at2759"/>
<comment type="caution">
    <text evidence="4">The sequence shown here is derived from an EMBL/GenBank/DDBJ whole genome shotgun (WGS) entry which is preliminary data.</text>
</comment>
<evidence type="ECO:0000259" key="2">
    <source>
        <dbReference type="Pfam" id="PF03101"/>
    </source>
</evidence>
<feature type="compositionally biased region" description="Acidic residues" evidence="1">
    <location>
        <begin position="323"/>
        <end position="332"/>
    </location>
</feature>